<proteinExistence type="predicted"/>
<sequence length="126" mass="13893">MGLDEGGGGKMLQKFKITFYAIILCLFGLPLMTSSGFSFGVASAFKGKVNRTITTMTNAVAKDKTTAEFVECQQMKWKDGKKAKMKCFKDLACTSGGCSEAFIACQQMKWKEGKKAKKNCFRDLAR</sequence>
<keyword evidence="1" id="KW-0812">Transmembrane</keyword>
<feature type="transmembrane region" description="Helical" evidence="1">
    <location>
        <begin position="20"/>
        <end position="45"/>
    </location>
</feature>
<protein>
    <submittedName>
        <fullName evidence="2">Uncharacterized protein</fullName>
    </submittedName>
</protein>
<name>A0A382P9X1_9ZZZZ</name>
<keyword evidence="1" id="KW-1133">Transmembrane helix</keyword>
<organism evidence="2">
    <name type="scientific">marine metagenome</name>
    <dbReference type="NCBI Taxonomy" id="408172"/>
    <lineage>
        <taxon>unclassified sequences</taxon>
        <taxon>metagenomes</taxon>
        <taxon>ecological metagenomes</taxon>
    </lineage>
</organism>
<dbReference type="AlphaFoldDB" id="A0A382P9X1"/>
<reference evidence="2" key="1">
    <citation type="submission" date="2018-05" db="EMBL/GenBank/DDBJ databases">
        <authorList>
            <person name="Lanie J.A."/>
            <person name="Ng W.-L."/>
            <person name="Kazmierczak K.M."/>
            <person name="Andrzejewski T.M."/>
            <person name="Davidsen T.M."/>
            <person name="Wayne K.J."/>
            <person name="Tettelin H."/>
            <person name="Glass J.I."/>
            <person name="Rusch D."/>
            <person name="Podicherti R."/>
            <person name="Tsui H.-C.T."/>
            <person name="Winkler M.E."/>
        </authorList>
    </citation>
    <scope>NUCLEOTIDE SEQUENCE</scope>
</reference>
<dbReference type="EMBL" id="UINC01105038">
    <property type="protein sequence ID" value="SVC68661.1"/>
    <property type="molecule type" value="Genomic_DNA"/>
</dbReference>
<evidence type="ECO:0000256" key="1">
    <source>
        <dbReference type="SAM" id="Phobius"/>
    </source>
</evidence>
<accession>A0A382P9X1</accession>
<keyword evidence="1" id="KW-0472">Membrane</keyword>
<evidence type="ECO:0000313" key="2">
    <source>
        <dbReference type="EMBL" id="SVC68661.1"/>
    </source>
</evidence>
<gene>
    <name evidence="2" type="ORF">METZ01_LOCUS321515</name>
</gene>